<dbReference type="PRINTS" id="PR00455">
    <property type="entry name" value="HTHTETR"/>
</dbReference>
<dbReference type="InterPro" id="IPR001647">
    <property type="entry name" value="HTH_TetR"/>
</dbReference>
<keyword evidence="3" id="KW-0804">Transcription</keyword>
<dbReference type="Proteomes" id="UP000575985">
    <property type="component" value="Unassembled WGS sequence"/>
</dbReference>
<name>A0A853BLY4_9ACTN</name>
<evidence type="ECO:0000256" key="3">
    <source>
        <dbReference type="ARBA" id="ARBA00023163"/>
    </source>
</evidence>
<comment type="caution">
    <text evidence="6">The sequence shown here is derived from an EMBL/GenBank/DDBJ whole genome shotgun (WGS) entry which is preliminary data.</text>
</comment>
<gene>
    <name evidence="6" type="ORF">HNR12_001954</name>
</gene>
<dbReference type="AlphaFoldDB" id="A0A853BLY4"/>
<keyword evidence="1" id="KW-0805">Transcription regulation</keyword>
<dbReference type="RefSeq" id="WP_179767164.1">
    <property type="nucleotide sequence ID" value="NZ_JACCFO010000001.1"/>
</dbReference>
<evidence type="ECO:0000256" key="1">
    <source>
        <dbReference type="ARBA" id="ARBA00023015"/>
    </source>
</evidence>
<keyword evidence="2 4" id="KW-0238">DNA-binding</keyword>
<keyword evidence="7" id="KW-1185">Reference proteome</keyword>
<dbReference type="EMBL" id="JACCFO010000001">
    <property type="protein sequence ID" value="NYI95677.1"/>
    <property type="molecule type" value="Genomic_DNA"/>
</dbReference>
<protein>
    <submittedName>
        <fullName evidence="6">AcrR family transcriptional regulator</fullName>
    </submittedName>
</protein>
<dbReference type="PANTHER" id="PTHR30055">
    <property type="entry name" value="HTH-TYPE TRANSCRIPTIONAL REGULATOR RUTR"/>
    <property type="match status" value="1"/>
</dbReference>
<proteinExistence type="predicted"/>
<dbReference type="InterPro" id="IPR050109">
    <property type="entry name" value="HTH-type_TetR-like_transc_reg"/>
</dbReference>
<dbReference type="Gene3D" id="1.10.357.10">
    <property type="entry name" value="Tetracycline Repressor, domain 2"/>
    <property type="match status" value="1"/>
</dbReference>
<dbReference type="Pfam" id="PF00440">
    <property type="entry name" value="TetR_N"/>
    <property type="match status" value="1"/>
</dbReference>
<accession>A0A853BLY4</accession>
<reference evidence="6 7" key="1">
    <citation type="submission" date="2020-07" db="EMBL/GenBank/DDBJ databases">
        <title>Sequencing the genomes of 1000 actinobacteria strains.</title>
        <authorList>
            <person name="Klenk H.-P."/>
        </authorList>
    </citation>
    <scope>NUCLEOTIDE SEQUENCE [LARGE SCALE GENOMIC DNA]</scope>
    <source>
        <strain evidence="6 7">DSM 45927</strain>
    </source>
</reference>
<sequence>MVRLTRAQQQARTRAAVLAAAREEFVEYGYASAKVDRIAERAELTRGAVYSNFPGKRALYLAVLADLVEKAAPAASRGAPGVPDAPPADAAEALGAFARAWLERLPLVDDTAAGGRLHLRSLVGVVDDEPGRTVLAQVARLEALLLGLGLEACGPPGGESAGPPARRVRLAELALTLLGGAGFLAETAPGFGDPFDRARACAHLAGLDLADTWAPSHLPYVTPAAPCRDPWSPPEGAVDHLTGDPVDLGADGLVAVLGARRLGAAEEAVRAARRGDQATVVVVTGDPAETGALVRLRVADLAACLRRVFPPRTWRPLRLVVDDTAGVAAALGLPGADDDTEAAVRVHAGVLAARAQGRGAAYAAATAATDHSPR</sequence>
<evidence type="ECO:0000313" key="6">
    <source>
        <dbReference type="EMBL" id="NYI95677.1"/>
    </source>
</evidence>
<evidence type="ECO:0000256" key="2">
    <source>
        <dbReference type="ARBA" id="ARBA00023125"/>
    </source>
</evidence>
<evidence type="ECO:0000256" key="4">
    <source>
        <dbReference type="PROSITE-ProRule" id="PRU00335"/>
    </source>
</evidence>
<evidence type="ECO:0000259" key="5">
    <source>
        <dbReference type="PROSITE" id="PS50977"/>
    </source>
</evidence>
<feature type="domain" description="HTH tetR-type" evidence="5">
    <location>
        <begin position="11"/>
        <end position="71"/>
    </location>
</feature>
<organism evidence="6 7">
    <name type="scientific">Streptomonospora nanhaiensis</name>
    <dbReference type="NCBI Taxonomy" id="1323731"/>
    <lineage>
        <taxon>Bacteria</taxon>
        <taxon>Bacillati</taxon>
        <taxon>Actinomycetota</taxon>
        <taxon>Actinomycetes</taxon>
        <taxon>Streptosporangiales</taxon>
        <taxon>Nocardiopsidaceae</taxon>
        <taxon>Streptomonospora</taxon>
    </lineage>
</organism>
<dbReference type="GO" id="GO:0003700">
    <property type="term" value="F:DNA-binding transcription factor activity"/>
    <property type="evidence" value="ECO:0007669"/>
    <property type="project" value="TreeGrafter"/>
</dbReference>
<evidence type="ECO:0000313" key="7">
    <source>
        <dbReference type="Proteomes" id="UP000575985"/>
    </source>
</evidence>
<dbReference type="PROSITE" id="PS50977">
    <property type="entry name" value="HTH_TETR_2"/>
    <property type="match status" value="1"/>
</dbReference>
<feature type="DNA-binding region" description="H-T-H motif" evidence="4">
    <location>
        <begin position="34"/>
        <end position="53"/>
    </location>
</feature>
<dbReference type="PANTHER" id="PTHR30055:SF234">
    <property type="entry name" value="HTH-TYPE TRANSCRIPTIONAL REGULATOR BETI"/>
    <property type="match status" value="1"/>
</dbReference>
<dbReference type="GO" id="GO:0000976">
    <property type="term" value="F:transcription cis-regulatory region binding"/>
    <property type="evidence" value="ECO:0007669"/>
    <property type="project" value="TreeGrafter"/>
</dbReference>
<dbReference type="SUPFAM" id="SSF46689">
    <property type="entry name" value="Homeodomain-like"/>
    <property type="match status" value="1"/>
</dbReference>
<dbReference type="InterPro" id="IPR009057">
    <property type="entry name" value="Homeodomain-like_sf"/>
</dbReference>